<proteinExistence type="predicted"/>
<evidence type="ECO:0000313" key="1">
    <source>
        <dbReference type="EMBL" id="SFR31625.1"/>
    </source>
</evidence>
<dbReference type="RefSeq" id="WP_177218238.1">
    <property type="nucleotide sequence ID" value="NZ_FOYQ01000001.1"/>
</dbReference>
<reference evidence="1 2" key="1">
    <citation type="submission" date="2016-10" db="EMBL/GenBank/DDBJ databases">
        <authorList>
            <person name="de Groot N.N."/>
        </authorList>
    </citation>
    <scope>NUCLEOTIDE SEQUENCE [LARGE SCALE GENOMIC DNA]</scope>
    <source>
        <strain evidence="1 2">DSM 21019</strain>
    </source>
</reference>
<evidence type="ECO:0000313" key="2">
    <source>
        <dbReference type="Proteomes" id="UP000199534"/>
    </source>
</evidence>
<sequence>QIDIEDGSSATVDLSGLVDDADADPTNEYNTGVAMNAGAVEVTDGGGTLGTSLISTDANNDIIAGADGALYLNVASVSIAETITNLSDNGDGTFTYVNENGVNQTVAKSDITDNGNGTYTFTNNDGTDVTLDTRAASNPYDNSTSGLAATDVQAAIDEVAGGSSDDQNLTGATLTGTDLQIDIENGSSANVDLAGLVDDADADPTNELNTGISFDGTNLTVTDAGGNQSVDISSVSTDNQNLTGATLTGTDLQIDIEDGSSATVDLAGLVDDADADPTNELNTGISFDGTNLTVSDAGGNQSVDISGVSTDDQTAAEVTYDNSISGLTASDVQAAIDEVAAGSTDNQNLTGATLTGTDLQIDIEDGSSATVDLAGLVDDADADPTNELNTGISFDGTNLTVTDAGGNQSVDISSVSTDDQTIATDGSAGNISIENGNALTLNVDDADADPTNEFNTGAGMNAGSLEVTDGGGTQSTSLISADANNDITAGSDGALYLNVASVTISETITNLSDNGDGTFTYVNENGVNQTVAKADITDNGNGTYTFTNNDGSDVILDTRAASNPYDNSTSGLAATDVQAAIDEVAGGSTDDQNLTLSGNTLSIEDGNSVDLSGYLDNTDDQTISLTGNTLAIEDGNSVDLSGYLDNTDDQTAAEVTYDNSTSGLTASDVQAAIDEVAAGSTDDQNISGSGLSGTTLTIGIENGTNETVDLSSLADNTDDQTISLTGNTLAIEDGNSVDLSGYLDNTDDQTAAEVNIADAGGNFTSTEVEGALAELAAGSTDDQNLTLSGNTLSIEDGNNVDLSGYLDNTDDQNISGSGLSGTTLTIGIENGTNESVDLSSLVGTDDQTAAEVTYDNSTSGLTASDVQAAIDEVAAGSTDDQNLTLSGNTLSIEDGNNVDLSGYLDNTDDQNLTLSGNTLSIEDGNNVDLSGYLDNTDDQTAAEVTYDNSTSGLTASDVQAAIDEVAAGSTDDQNLTGATLTGTSLQVDIEDGSSATVDLAGLVDDADADPTNEYNTGVGMNAGSLEVTDGGGTQSTSLISTDANNDIAAGSDGALYLNVASVTISETITNLSDNGDGTFTYVNENGVNQTVAKADITDNGNGTYTFTNNDGSDVVLDTRAASNPYDNSTSGLTATDVQAAIDEVAGGSTDDQNLTLSGNTLSIEDGNNVDLSGYLDNTDDQNISGSGLSGTTLTIGIENGTNETVDLASLVGTDDQTAAEVTYDNSTSGLTASDVQAAIDEVAAGSTDDQNLTLSGNTLSIEDGNNVDLSGYLDNTDDQNLTLSGNTLSIEDGNNVDLSGYLDNTDDQTAAEVTYDNSTSGLTASDVQAAIDEVAAGSTDDQNLTLSGNTLSIEDGNNVDLSGYLDNTDDQNLTGATLNGSNVLQIDIENGSSTSVDLSSLADNTDDQNLTLSGNTLSIEDGNNVDLSGYLDNTDNQNISGSGLSGTTLTIGIENGTDETVDLSSLVGTDDQTAAEVTYDNSTSGLTASDVQAAIDEVAAGSTDDQNLTLSGNTLSIEDGNNVDLSGYLDNTDDQNISGSGLSGTTLTIGIENGTNETVDLSSLVGTDDQNLTGATLNGSNVLQIDIENGSSTSVDLSSLADNTDDQNLTLSGNTLSIEDGNNVDLSGYLDNTDDQNLTLSGNTLSIEDGNNVDLSGYLDNTDDQNISGSGLSGTTLTIGIENGTNETVDLSSLVGTDDQNLTLSGNTLSIEDGNNVDLSGYLDNTDDQTAAEVTYDNSTSGLTASDVQAAIDEVAAGSTDDQNISGSGLSGTTLTIGIENGSNETVDLSSLADNTDDQNLTLSGNTLSIEDGNNVDLSGYLDNTDDQNISGSGLSGTTLTIGIENGTDETVDLSSLVGTDDQDLTGATLNGSNVLQIDIENGSSTSVDLSSLADNTDDQNLTLSGNTLSIEDGNNVDLSGYLDNTDDQNISGSGLSGTTLTIGIENGTNETVDLASLVDDADADASNELQTISRSGTDITLSDGGGTVSIADNDNDSSNEYNTTFAVNSGNLELTDGGGTLSVPVSSLGTDDQFDDEVSLRTPIDVDEGAESSPTNETTVQEVINAIAPITSKAARVFYPPSIAIDASANGTGFTVDLYAQYIAQFGTPAVASAGAPTALPTYAANELYYYVTYADPAVFDNMSIDANGVLTYDIIGQPTDYNSLINVVFVVR</sequence>
<dbReference type="Proteomes" id="UP000199534">
    <property type="component" value="Unassembled WGS sequence"/>
</dbReference>
<keyword evidence="2" id="KW-1185">Reference proteome</keyword>
<dbReference type="EMBL" id="FOYQ01000001">
    <property type="protein sequence ID" value="SFR31625.1"/>
    <property type="molecule type" value="Genomic_DNA"/>
</dbReference>
<organism evidence="1 2">
    <name type="scientific">Robiginitalea myxolifaciens</name>
    <dbReference type="NCBI Taxonomy" id="400055"/>
    <lineage>
        <taxon>Bacteria</taxon>
        <taxon>Pseudomonadati</taxon>
        <taxon>Bacteroidota</taxon>
        <taxon>Flavobacteriia</taxon>
        <taxon>Flavobacteriales</taxon>
        <taxon>Flavobacteriaceae</taxon>
        <taxon>Robiginitalea</taxon>
    </lineage>
</organism>
<name>A0A1I6FNW0_9FLAO</name>
<gene>
    <name evidence="1" type="ORF">SAMN04490243_0298</name>
</gene>
<dbReference type="STRING" id="400055.SAMN04490243_0298"/>
<accession>A0A1I6FNW0</accession>
<feature type="non-terminal residue" evidence="1">
    <location>
        <position position="1"/>
    </location>
</feature>
<protein>
    <submittedName>
        <fullName evidence="1">Uncharacterized protein</fullName>
    </submittedName>
</protein>